<dbReference type="AlphaFoldDB" id="A0A328TTI6"/>
<dbReference type="Proteomes" id="UP000244334">
    <property type="component" value="Unassembled WGS sequence"/>
</dbReference>
<feature type="compositionally biased region" description="Polar residues" evidence="1">
    <location>
        <begin position="23"/>
        <end position="41"/>
    </location>
</feature>
<keyword evidence="3" id="KW-1185">Reference proteome</keyword>
<reference evidence="2" key="1">
    <citation type="submission" date="2018-04" db="EMBL/GenBank/DDBJ databases">
        <title>Genomes of the Obligate Erwinia dacicola and Facultative Enterobacter sp. OLF Endosymbionts of the Olive Fruit fly, Bactrocera oleae.</title>
        <authorList>
            <person name="Estes A.M."/>
            <person name="Hearn D.J."/>
            <person name="Agarwal S."/>
            <person name="Pierson E.A."/>
            <person name="Dunning-Hotopp J.C."/>
        </authorList>
    </citation>
    <scope>NUCLEOTIDE SEQUENCE [LARGE SCALE GENOMIC DNA]</scope>
    <source>
        <strain evidence="2">Oroville</strain>
    </source>
</reference>
<sequence length="41" mass="4338">MPRPYGELVIVESGMPNPLYQCPSATSDLSSAPTSQLISLS</sequence>
<proteinExistence type="predicted"/>
<gene>
    <name evidence="2" type="ORF">ACZ87_02118</name>
</gene>
<evidence type="ECO:0000256" key="1">
    <source>
        <dbReference type="SAM" id="MobiDB-lite"/>
    </source>
</evidence>
<dbReference type="EMBL" id="LJAM02000206">
    <property type="protein sequence ID" value="RAP71074.1"/>
    <property type="molecule type" value="Genomic_DNA"/>
</dbReference>
<name>A0A328TTI6_9GAMM</name>
<evidence type="ECO:0000313" key="3">
    <source>
        <dbReference type="Proteomes" id="UP000244334"/>
    </source>
</evidence>
<evidence type="ECO:0000313" key="2">
    <source>
        <dbReference type="EMBL" id="RAP71074.1"/>
    </source>
</evidence>
<comment type="caution">
    <text evidence="2">The sequence shown here is derived from an EMBL/GenBank/DDBJ whole genome shotgun (WGS) entry which is preliminary data.</text>
</comment>
<feature type="region of interest" description="Disordered" evidence="1">
    <location>
        <begin position="22"/>
        <end position="41"/>
    </location>
</feature>
<organism evidence="2 3">
    <name type="scientific">Candidatus Erwinia dacicola</name>
    <dbReference type="NCBI Taxonomy" id="252393"/>
    <lineage>
        <taxon>Bacteria</taxon>
        <taxon>Pseudomonadati</taxon>
        <taxon>Pseudomonadota</taxon>
        <taxon>Gammaproteobacteria</taxon>
        <taxon>Enterobacterales</taxon>
        <taxon>Erwiniaceae</taxon>
        <taxon>Erwinia</taxon>
    </lineage>
</organism>
<accession>A0A328TTI6</accession>
<protein>
    <submittedName>
        <fullName evidence="2">Uncharacterized protein</fullName>
    </submittedName>
</protein>